<feature type="domain" description="GST C-terminal" evidence="4">
    <location>
        <begin position="102"/>
        <end position="240"/>
    </location>
</feature>
<dbReference type="PANTHER" id="PTHR44051:SF8">
    <property type="entry name" value="GLUTATHIONE S-TRANSFERASE GSTA"/>
    <property type="match status" value="1"/>
</dbReference>
<dbReference type="InterPro" id="IPR004046">
    <property type="entry name" value="GST_C"/>
</dbReference>
<protein>
    <recommendedName>
        <fullName evidence="7">Glutathione transferase</fullName>
    </recommendedName>
</protein>
<comment type="similarity">
    <text evidence="1">Belongs to the GST superfamily.</text>
</comment>
<dbReference type="SFLD" id="SFLDS00019">
    <property type="entry name" value="Glutathione_Transferase_(cytos"/>
    <property type="match status" value="1"/>
</dbReference>
<comment type="caution">
    <text evidence="5">The sequence shown here is derived from an EMBL/GenBank/DDBJ whole genome shotgun (WGS) entry which is preliminary data.</text>
</comment>
<dbReference type="SFLD" id="SFLDG00358">
    <property type="entry name" value="Main_(cytGST)"/>
    <property type="match status" value="1"/>
</dbReference>
<dbReference type="SUPFAM" id="SSF52833">
    <property type="entry name" value="Thioredoxin-like"/>
    <property type="match status" value="1"/>
</dbReference>
<name>A0A507C251_9FUNG</name>
<dbReference type="PROSITE" id="PS50405">
    <property type="entry name" value="GST_CTER"/>
    <property type="match status" value="1"/>
</dbReference>
<dbReference type="AlphaFoldDB" id="A0A507C251"/>
<dbReference type="InterPro" id="IPR040079">
    <property type="entry name" value="Glutathione_S-Trfase"/>
</dbReference>
<evidence type="ECO:0000259" key="3">
    <source>
        <dbReference type="PROSITE" id="PS50404"/>
    </source>
</evidence>
<dbReference type="Gene3D" id="3.40.30.10">
    <property type="entry name" value="Glutaredoxin"/>
    <property type="match status" value="1"/>
</dbReference>
<dbReference type="InterPro" id="IPR010987">
    <property type="entry name" value="Glutathione-S-Trfase_C-like"/>
</dbReference>
<feature type="region of interest" description="Disordered" evidence="2">
    <location>
        <begin position="214"/>
        <end position="246"/>
    </location>
</feature>
<evidence type="ECO:0000313" key="6">
    <source>
        <dbReference type="Proteomes" id="UP000319731"/>
    </source>
</evidence>
<gene>
    <name evidence="5" type="ORF">SmJEL517_g04775</name>
</gene>
<evidence type="ECO:0000256" key="2">
    <source>
        <dbReference type="SAM" id="MobiDB-lite"/>
    </source>
</evidence>
<accession>A0A507C251</accession>
<reference evidence="5 6" key="1">
    <citation type="journal article" date="2019" name="Sci. Rep.">
        <title>Comparative genomics of chytrid fungi reveal insights into the obligate biotrophic and pathogenic lifestyle of Synchytrium endobioticum.</title>
        <authorList>
            <person name="van de Vossenberg B.T.L.H."/>
            <person name="Warris S."/>
            <person name="Nguyen H.D.T."/>
            <person name="van Gent-Pelzer M.P.E."/>
            <person name="Joly D.L."/>
            <person name="van de Geest H.C."/>
            <person name="Bonants P.J.M."/>
            <person name="Smith D.S."/>
            <person name="Levesque C.A."/>
            <person name="van der Lee T.A.J."/>
        </authorList>
    </citation>
    <scope>NUCLEOTIDE SEQUENCE [LARGE SCALE GENOMIC DNA]</scope>
    <source>
        <strain evidence="5 6">JEL517</strain>
    </source>
</reference>
<sequence length="246" mass="27731">MAPAEPPMQKPAGLDKGLHLFWGSGSPFARRAQMAVLEKGLPCNYIKMEFSRGDTRTPWFKELTVRHQVPTLIHDGVVVNESVAILEYLERHGGGNPLLPADRKLQARALSLLHEVDSNLGKANGELNARTLFAKESEKFTKEQVEESAKKVYDELDVWEGHLTTNAKSYKGGWFVGDKVSVVDISLYPYISNYTERLGLKLVPRWSRLDKWNSQMSEKPSAQASKPPHWADSPPPKSPFKWFDMA</sequence>
<dbReference type="PROSITE" id="PS50404">
    <property type="entry name" value="GST_NTER"/>
    <property type="match status" value="1"/>
</dbReference>
<evidence type="ECO:0000259" key="4">
    <source>
        <dbReference type="PROSITE" id="PS50405"/>
    </source>
</evidence>
<feature type="compositionally biased region" description="Polar residues" evidence="2">
    <location>
        <begin position="214"/>
        <end position="224"/>
    </location>
</feature>
<proteinExistence type="inferred from homology"/>
<evidence type="ECO:0008006" key="7">
    <source>
        <dbReference type="Google" id="ProtNLM"/>
    </source>
</evidence>
<dbReference type="InterPro" id="IPR036249">
    <property type="entry name" value="Thioredoxin-like_sf"/>
</dbReference>
<dbReference type="GeneID" id="42006000"/>
<dbReference type="OrthoDB" id="202840at2759"/>
<keyword evidence="6" id="KW-1185">Reference proteome</keyword>
<dbReference type="STRING" id="1806994.A0A507C251"/>
<dbReference type="Proteomes" id="UP000319731">
    <property type="component" value="Unassembled WGS sequence"/>
</dbReference>
<dbReference type="CDD" id="cd00570">
    <property type="entry name" value="GST_N_family"/>
    <property type="match status" value="1"/>
</dbReference>
<dbReference type="Gene3D" id="1.20.1050.10">
    <property type="match status" value="1"/>
</dbReference>
<organism evidence="5 6">
    <name type="scientific">Synchytrium microbalum</name>
    <dbReference type="NCBI Taxonomy" id="1806994"/>
    <lineage>
        <taxon>Eukaryota</taxon>
        <taxon>Fungi</taxon>
        <taxon>Fungi incertae sedis</taxon>
        <taxon>Chytridiomycota</taxon>
        <taxon>Chytridiomycota incertae sedis</taxon>
        <taxon>Chytridiomycetes</taxon>
        <taxon>Synchytriales</taxon>
        <taxon>Synchytriaceae</taxon>
        <taxon>Synchytrium</taxon>
    </lineage>
</organism>
<dbReference type="InterPro" id="IPR004045">
    <property type="entry name" value="Glutathione_S-Trfase_N"/>
</dbReference>
<dbReference type="Pfam" id="PF00043">
    <property type="entry name" value="GST_C"/>
    <property type="match status" value="1"/>
</dbReference>
<evidence type="ECO:0000313" key="5">
    <source>
        <dbReference type="EMBL" id="TPX32036.1"/>
    </source>
</evidence>
<dbReference type="RefSeq" id="XP_031023310.1">
    <property type="nucleotide sequence ID" value="XM_031170703.1"/>
</dbReference>
<dbReference type="CDD" id="cd00299">
    <property type="entry name" value="GST_C_family"/>
    <property type="match status" value="1"/>
</dbReference>
<evidence type="ECO:0000256" key="1">
    <source>
        <dbReference type="ARBA" id="ARBA00007409"/>
    </source>
</evidence>
<dbReference type="SUPFAM" id="SSF47616">
    <property type="entry name" value="GST C-terminal domain-like"/>
    <property type="match status" value="1"/>
</dbReference>
<dbReference type="InterPro" id="IPR036282">
    <property type="entry name" value="Glutathione-S-Trfase_C_sf"/>
</dbReference>
<feature type="domain" description="GST N-terminal" evidence="3">
    <location>
        <begin position="16"/>
        <end position="97"/>
    </location>
</feature>
<dbReference type="PANTHER" id="PTHR44051">
    <property type="entry name" value="GLUTATHIONE S-TRANSFERASE-RELATED"/>
    <property type="match status" value="1"/>
</dbReference>
<dbReference type="EMBL" id="QEAO01000035">
    <property type="protein sequence ID" value="TPX32036.1"/>
    <property type="molecule type" value="Genomic_DNA"/>
</dbReference>
<dbReference type="Pfam" id="PF13409">
    <property type="entry name" value="GST_N_2"/>
    <property type="match status" value="1"/>
</dbReference>